<accession>A0A3Q7X8R4</accession>
<gene>
    <name evidence="3" type="primary">LOC113786531</name>
</gene>
<dbReference type="AlphaFoldDB" id="A0A3Q7X8R4"/>
<dbReference type="OrthoDB" id="5600002at2759"/>
<reference evidence="2" key="1">
    <citation type="journal article" date="2013" name="Nat. Biotechnol.">
        <title>Draft genome sequence of chickpea (Cicer arietinum) provides a resource for trait improvement.</title>
        <authorList>
            <person name="Varshney R.K."/>
            <person name="Song C."/>
            <person name="Saxena R.K."/>
            <person name="Azam S."/>
            <person name="Yu S."/>
            <person name="Sharpe A.G."/>
            <person name="Cannon S."/>
            <person name="Baek J."/>
            <person name="Rosen B.D."/>
            <person name="Tar'an B."/>
            <person name="Millan T."/>
            <person name="Zhang X."/>
            <person name="Ramsay L.D."/>
            <person name="Iwata A."/>
            <person name="Wang Y."/>
            <person name="Nelson W."/>
            <person name="Farmer A.D."/>
            <person name="Gaur P.M."/>
            <person name="Soderlund C."/>
            <person name="Penmetsa R.V."/>
            <person name="Xu C."/>
            <person name="Bharti A.K."/>
            <person name="He W."/>
            <person name="Winter P."/>
            <person name="Zhao S."/>
            <person name="Hane J.K."/>
            <person name="Carrasquilla-Garcia N."/>
            <person name="Condie J.A."/>
            <person name="Upadhyaya H.D."/>
            <person name="Luo M.C."/>
            <person name="Thudi M."/>
            <person name="Gowda C.L."/>
            <person name="Singh N.P."/>
            <person name="Lichtenzveig J."/>
            <person name="Gali K.K."/>
            <person name="Rubio J."/>
            <person name="Nadarajan N."/>
            <person name="Dolezel J."/>
            <person name="Bansal K.C."/>
            <person name="Xu X."/>
            <person name="Edwards D."/>
            <person name="Zhang G."/>
            <person name="Kahl G."/>
            <person name="Gil J."/>
            <person name="Singh K.B."/>
            <person name="Datta S.K."/>
            <person name="Jackson S.A."/>
            <person name="Wang J."/>
            <person name="Cook D.R."/>
        </authorList>
    </citation>
    <scope>NUCLEOTIDE SEQUENCE [LARGE SCALE GENOMIC DNA]</scope>
    <source>
        <strain evidence="2">cv. CDC Frontier</strain>
    </source>
</reference>
<dbReference type="RefSeq" id="XP_027190034.1">
    <property type="nucleotide sequence ID" value="XM_027334233.1"/>
</dbReference>
<dbReference type="Proteomes" id="UP000087171">
    <property type="component" value="Chromosome Ca5"/>
</dbReference>
<feature type="region of interest" description="Disordered" evidence="1">
    <location>
        <begin position="81"/>
        <end position="128"/>
    </location>
</feature>
<evidence type="ECO:0000313" key="2">
    <source>
        <dbReference type="Proteomes" id="UP000087171"/>
    </source>
</evidence>
<organism evidence="2 3">
    <name type="scientific">Cicer arietinum</name>
    <name type="common">Chickpea</name>
    <name type="synonym">Garbanzo</name>
    <dbReference type="NCBI Taxonomy" id="3827"/>
    <lineage>
        <taxon>Eukaryota</taxon>
        <taxon>Viridiplantae</taxon>
        <taxon>Streptophyta</taxon>
        <taxon>Embryophyta</taxon>
        <taxon>Tracheophyta</taxon>
        <taxon>Spermatophyta</taxon>
        <taxon>Magnoliopsida</taxon>
        <taxon>eudicotyledons</taxon>
        <taxon>Gunneridae</taxon>
        <taxon>Pentapetalae</taxon>
        <taxon>rosids</taxon>
        <taxon>fabids</taxon>
        <taxon>Fabales</taxon>
        <taxon>Fabaceae</taxon>
        <taxon>Papilionoideae</taxon>
        <taxon>50 kb inversion clade</taxon>
        <taxon>NPAAA clade</taxon>
        <taxon>Hologalegina</taxon>
        <taxon>IRL clade</taxon>
        <taxon>Cicereae</taxon>
        <taxon>Cicer</taxon>
    </lineage>
</organism>
<evidence type="ECO:0000256" key="1">
    <source>
        <dbReference type="SAM" id="MobiDB-lite"/>
    </source>
</evidence>
<evidence type="ECO:0000313" key="3">
    <source>
        <dbReference type="RefSeq" id="XP_027190034.1"/>
    </source>
</evidence>
<feature type="compositionally biased region" description="Polar residues" evidence="1">
    <location>
        <begin position="108"/>
        <end position="119"/>
    </location>
</feature>
<name>A0A3Q7X8R4_CICAR</name>
<protein>
    <submittedName>
        <fullName evidence="3">Uncharacterized protein LOC113786531</fullName>
    </submittedName>
</protein>
<keyword evidence="2" id="KW-1185">Reference proteome</keyword>
<proteinExistence type="predicted"/>
<feature type="compositionally biased region" description="Polar residues" evidence="1">
    <location>
        <begin position="89"/>
        <end position="100"/>
    </location>
</feature>
<reference evidence="3" key="2">
    <citation type="submission" date="2025-08" db="UniProtKB">
        <authorList>
            <consortium name="RefSeq"/>
        </authorList>
    </citation>
    <scope>IDENTIFICATION</scope>
    <source>
        <tissue evidence="3">Etiolated seedlings</tissue>
    </source>
</reference>
<sequence length="128" mass="14517">MSELLLSSPVKKVDGKMFHPTPVSVTNTNYQGTQHFANNIIFQHENAAFNEEIDPMIEYLINSFWKYEQDHSDILENSIMEESTRNESARTISNSQTPSDNRIETYLGANTPNDDSTGLTLHRSHTIG</sequence>